<dbReference type="Proteomes" id="UP000789901">
    <property type="component" value="Unassembled WGS sequence"/>
</dbReference>
<proteinExistence type="predicted"/>
<reference evidence="1 2" key="1">
    <citation type="submission" date="2021-06" db="EMBL/GenBank/DDBJ databases">
        <authorList>
            <person name="Kallberg Y."/>
            <person name="Tangrot J."/>
            <person name="Rosling A."/>
        </authorList>
    </citation>
    <scope>NUCLEOTIDE SEQUENCE [LARGE SCALE GENOMIC DNA]</scope>
    <source>
        <strain evidence="1 2">120-4 pot B 10/14</strain>
    </source>
</reference>
<gene>
    <name evidence="1" type="ORF">GMARGA_LOCUS28541</name>
</gene>
<evidence type="ECO:0000313" key="1">
    <source>
        <dbReference type="EMBL" id="CAG8824295.1"/>
    </source>
</evidence>
<protein>
    <submittedName>
        <fullName evidence="1">26661_t:CDS:1</fullName>
    </submittedName>
</protein>
<sequence>MAHQLYNVYIFDNEYETLQEWSVHPNDDSLPNSHNSDLQNQNSTYWRPSPSLQTLYDKFQNNILAQWPQIVYVY</sequence>
<dbReference type="EMBL" id="CAJVQB010036664">
    <property type="protein sequence ID" value="CAG8824295.1"/>
    <property type="molecule type" value="Genomic_DNA"/>
</dbReference>
<name>A0ABN7WAS4_GIGMA</name>
<feature type="non-terminal residue" evidence="1">
    <location>
        <position position="74"/>
    </location>
</feature>
<accession>A0ABN7WAS4</accession>
<comment type="caution">
    <text evidence="1">The sequence shown here is derived from an EMBL/GenBank/DDBJ whole genome shotgun (WGS) entry which is preliminary data.</text>
</comment>
<organism evidence="1 2">
    <name type="scientific">Gigaspora margarita</name>
    <dbReference type="NCBI Taxonomy" id="4874"/>
    <lineage>
        <taxon>Eukaryota</taxon>
        <taxon>Fungi</taxon>
        <taxon>Fungi incertae sedis</taxon>
        <taxon>Mucoromycota</taxon>
        <taxon>Glomeromycotina</taxon>
        <taxon>Glomeromycetes</taxon>
        <taxon>Diversisporales</taxon>
        <taxon>Gigasporaceae</taxon>
        <taxon>Gigaspora</taxon>
    </lineage>
</organism>
<keyword evidence="2" id="KW-1185">Reference proteome</keyword>
<evidence type="ECO:0000313" key="2">
    <source>
        <dbReference type="Proteomes" id="UP000789901"/>
    </source>
</evidence>